<keyword evidence="2" id="KW-1185">Reference proteome</keyword>
<reference evidence="2" key="2">
    <citation type="submission" date="2015-07" db="EMBL/GenBank/DDBJ databases">
        <title>Contrasting host-pathogen interactions and genome evolution in two generalist and specialist microsporidian pathogens of mosquitoes.</title>
        <authorList>
            <consortium name="The Broad Institute Genomics Platform"/>
            <consortium name="The Broad Institute Genome Sequencing Center for Infectious Disease"/>
            <person name="Cuomo C.A."/>
            <person name="Sanscrainte N.D."/>
            <person name="Goldberg J.M."/>
            <person name="Heiman D."/>
            <person name="Young S."/>
            <person name="Zeng Q."/>
            <person name="Becnel J.J."/>
            <person name="Birren B.W."/>
        </authorList>
    </citation>
    <scope>NUCLEOTIDE SEQUENCE [LARGE SCALE GENOMIC DNA]</scope>
    <source>
        <strain evidence="2">USNM 41457</strain>
    </source>
</reference>
<proteinExistence type="predicted"/>
<dbReference type="EMBL" id="AFBI03000047">
    <property type="protein sequence ID" value="EJW03045.1"/>
    <property type="molecule type" value="Genomic_DNA"/>
</dbReference>
<evidence type="ECO:0000313" key="2">
    <source>
        <dbReference type="Proteomes" id="UP000003163"/>
    </source>
</evidence>
<reference evidence="1 2" key="1">
    <citation type="submission" date="2011-08" db="EMBL/GenBank/DDBJ databases">
        <authorList>
            <person name="Liu Z.J."/>
            <person name="Shi F.L."/>
            <person name="Lu J.Q."/>
            <person name="Li M."/>
            <person name="Wang Z.L."/>
        </authorList>
    </citation>
    <scope>NUCLEOTIDE SEQUENCE [LARGE SCALE GENOMIC DNA]</scope>
    <source>
        <strain evidence="1 2">USNM 41457</strain>
    </source>
</reference>
<dbReference type="VEuPathDB" id="MicrosporidiaDB:EDEG_02564"/>
<dbReference type="HOGENOM" id="CLU_2133478_0_0_1"/>
<dbReference type="Proteomes" id="UP000003163">
    <property type="component" value="Unassembled WGS sequence"/>
</dbReference>
<accession>J9DKD0</accession>
<dbReference type="Gene3D" id="3.30.710.10">
    <property type="entry name" value="Potassium Channel Kv1.1, Chain A"/>
    <property type="match status" value="1"/>
</dbReference>
<evidence type="ECO:0008006" key="3">
    <source>
        <dbReference type="Google" id="ProtNLM"/>
    </source>
</evidence>
<dbReference type="InParanoid" id="J9DKD0"/>
<dbReference type="AlphaFoldDB" id="J9DKD0"/>
<organism evidence="1 2">
    <name type="scientific">Edhazardia aedis (strain USNM 41457)</name>
    <name type="common">Microsporidian parasite</name>
    <dbReference type="NCBI Taxonomy" id="1003232"/>
    <lineage>
        <taxon>Eukaryota</taxon>
        <taxon>Fungi</taxon>
        <taxon>Fungi incertae sedis</taxon>
        <taxon>Microsporidia</taxon>
        <taxon>Edhazardia</taxon>
    </lineage>
</organism>
<gene>
    <name evidence="1" type="ORF">EDEG_02564</name>
</gene>
<protein>
    <recommendedName>
        <fullName evidence="3">Elongin-C</fullName>
    </recommendedName>
</protein>
<sequence length="113" mass="13167">MDSYKEKKCEERKLDVEEGKYELISVEGTSYFITQEEVKESNLLIAFFNKKAPYIEKSTKSVKLPINDSFMNKIVTYLTILSSQDESIRDLLIVDLTEDEIYKILEISSYMGM</sequence>
<name>J9DKD0_EDHAE</name>
<comment type="caution">
    <text evidence="1">The sequence shown here is derived from an EMBL/GenBank/DDBJ whole genome shotgun (WGS) entry which is preliminary data.</text>
</comment>
<dbReference type="SUPFAM" id="SSF54695">
    <property type="entry name" value="POZ domain"/>
    <property type="match status" value="1"/>
</dbReference>
<evidence type="ECO:0000313" key="1">
    <source>
        <dbReference type="EMBL" id="EJW03045.1"/>
    </source>
</evidence>
<dbReference type="InterPro" id="IPR011333">
    <property type="entry name" value="SKP1/BTB/POZ_sf"/>
</dbReference>